<keyword evidence="2" id="KW-0203">Cytokinin biosynthesis</keyword>
<evidence type="ECO:0000313" key="3">
    <source>
        <dbReference type="EMBL" id="QCI85783.1"/>
    </source>
</evidence>
<proteinExistence type="inferred from homology"/>
<dbReference type="GO" id="GO:0016799">
    <property type="term" value="F:hydrolase activity, hydrolyzing N-glycosyl compounds"/>
    <property type="evidence" value="ECO:0007669"/>
    <property type="project" value="TreeGrafter"/>
</dbReference>
<dbReference type="InterPro" id="IPR031100">
    <property type="entry name" value="LOG_fam"/>
</dbReference>
<evidence type="ECO:0000256" key="2">
    <source>
        <dbReference type="RuleBase" id="RU363015"/>
    </source>
</evidence>
<dbReference type="NCBIfam" id="TIGR00730">
    <property type="entry name" value="Rossman fold protein, TIGR00730 family"/>
    <property type="match status" value="1"/>
</dbReference>
<dbReference type="PANTHER" id="PTHR31223:SF70">
    <property type="entry name" value="LOG FAMILY PROTEIN YJL055W"/>
    <property type="match status" value="1"/>
</dbReference>
<dbReference type="AlphaFoldDB" id="A0A4D7CRY6"/>
<dbReference type="RefSeq" id="WP_136952628.1">
    <property type="nucleotide sequence ID" value="NZ_CP039712.1"/>
</dbReference>
<dbReference type="SUPFAM" id="SSF102405">
    <property type="entry name" value="MCP/YpsA-like"/>
    <property type="match status" value="1"/>
</dbReference>
<name>A0A4D7CRY6_9ENTE</name>
<accession>A0A4D7CRY6</accession>
<evidence type="ECO:0000313" key="4">
    <source>
        <dbReference type="Proteomes" id="UP000298615"/>
    </source>
</evidence>
<sequence>MNIAVYCASAMGINPIYAEKSRELGQWMASEGYDLVYGGSKLGLMGVLARELIEAKRQTIGVMPHFLADNEITQEGLTELLYVDTMHERKQKMIDLADVFIAMPGGPGTLEEISEVVSWSRIGQHDKPCIFYNVNGYYDLLAQFFDQMVTEGFLFASDREALLFSDSLIEIQAFITNYTPPTKRVYDK</sequence>
<dbReference type="Pfam" id="PF03641">
    <property type="entry name" value="Lysine_decarbox"/>
    <property type="match status" value="1"/>
</dbReference>
<comment type="similarity">
    <text evidence="1 2">Belongs to the LOG family.</text>
</comment>
<dbReference type="Proteomes" id="UP000298615">
    <property type="component" value="Chromosome"/>
</dbReference>
<dbReference type="EC" id="3.2.2.n1" evidence="2"/>
<gene>
    <name evidence="3" type="ORF">FA707_01840</name>
</gene>
<dbReference type="GO" id="GO:0005829">
    <property type="term" value="C:cytosol"/>
    <property type="evidence" value="ECO:0007669"/>
    <property type="project" value="TreeGrafter"/>
</dbReference>
<dbReference type="Gene3D" id="3.40.50.450">
    <property type="match status" value="1"/>
</dbReference>
<dbReference type="EMBL" id="CP039712">
    <property type="protein sequence ID" value="QCI85783.1"/>
    <property type="molecule type" value="Genomic_DNA"/>
</dbReference>
<organism evidence="3 4">
    <name type="scientific">Vagococcus zengguangii</name>
    <dbReference type="NCBI Taxonomy" id="2571750"/>
    <lineage>
        <taxon>Bacteria</taxon>
        <taxon>Bacillati</taxon>
        <taxon>Bacillota</taxon>
        <taxon>Bacilli</taxon>
        <taxon>Lactobacillales</taxon>
        <taxon>Enterococcaceae</taxon>
        <taxon>Vagococcus</taxon>
    </lineage>
</organism>
<keyword evidence="2" id="KW-0378">Hydrolase</keyword>
<dbReference type="KEGG" id="vao:FA707_01840"/>
<dbReference type="OrthoDB" id="9801098at2"/>
<evidence type="ECO:0000256" key="1">
    <source>
        <dbReference type="ARBA" id="ARBA00006763"/>
    </source>
</evidence>
<dbReference type="PANTHER" id="PTHR31223">
    <property type="entry name" value="LOG FAMILY PROTEIN YJL055W"/>
    <property type="match status" value="1"/>
</dbReference>
<keyword evidence="4" id="KW-1185">Reference proteome</keyword>
<protein>
    <recommendedName>
        <fullName evidence="2">Cytokinin riboside 5'-monophosphate phosphoribohydrolase</fullName>
        <ecNumber evidence="2">3.2.2.n1</ecNumber>
    </recommendedName>
</protein>
<reference evidence="3 4" key="1">
    <citation type="submission" date="2019-04" db="EMBL/GenBank/DDBJ databases">
        <title>Vagococcus sp. nov., isolated from faeces of yaks (Bos grunniens).</title>
        <authorList>
            <person name="Ge Y."/>
        </authorList>
    </citation>
    <scope>NUCLEOTIDE SEQUENCE [LARGE SCALE GENOMIC DNA]</scope>
    <source>
        <strain evidence="3 4">MN-17</strain>
    </source>
</reference>
<dbReference type="InterPro" id="IPR005269">
    <property type="entry name" value="LOG"/>
</dbReference>
<dbReference type="GO" id="GO:0009691">
    <property type="term" value="P:cytokinin biosynthetic process"/>
    <property type="evidence" value="ECO:0007669"/>
    <property type="project" value="UniProtKB-UniRule"/>
</dbReference>